<dbReference type="EMBL" id="QJUP01000005">
    <property type="protein sequence ID" value="TBU98245.1"/>
    <property type="molecule type" value="Genomic_DNA"/>
</dbReference>
<evidence type="ECO:0000313" key="1">
    <source>
        <dbReference type="EMBL" id="TBU98245.1"/>
    </source>
</evidence>
<name>A0A4Q9RCW6_9GAMM</name>
<gene>
    <name evidence="1" type="ORF">DNJ96_05485</name>
</gene>
<comment type="caution">
    <text evidence="1">The sequence shown here is derived from an EMBL/GenBank/DDBJ whole genome shotgun (WGS) entry which is preliminary data.</text>
</comment>
<evidence type="ECO:0000313" key="2">
    <source>
        <dbReference type="Proteomes" id="UP000292639"/>
    </source>
</evidence>
<reference evidence="1 2" key="1">
    <citation type="submission" date="2018-06" db="EMBL/GenBank/DDBJ databases">
        <title>Three novel Pseudomonas species isolated from symptomatic oak.</title>
        <authorList>
            <person name="Bueno-Gonzalez V."/>
            <person name="Brady C."/>
        </authorList>
    </citation>
    <scope>NUCLEOTIDE SEQUENCE [LARGE SCALE GENOMIC DNA]</scope>
    <source>
        <strain evidence="1 2">P17C</strain>
    </source>
</reference>
<keyword evidence="2" id="KW-1185">Reference proteome</keyword>
<organism evidence="1 2">
    <name type="scientific">Stutzerimonas kirkiae</name>
    <dbReference type="NCBI Taxonomy" id="2211392"/>
    <lineage>
        <taxon>Bacteria</taxon>
        <taxon>Pseudomonadati</taxon>
        <taxon>Pseudomonadota</taxon>
        <taxon>Gammaproteobacteria</taxon>
        <taxon>Pseudomonadales</taxon>
        <taxon>Pseudomonadaceae</taxon>
        <taxon>Stutzerimonas</taxon>
    </lineage>
</organism>
<dbReference type="AlphaFoldDB" id="A0A4Q9RCW6"/>
<accession>A0A4Q9RCW6</accession>
<dbReference type="Proteomes" id="UP000292639">
    <property type="component" value="Unassembled WGS sequence"/>
</dbReference>
<protein>
    <submittedName>
        <fullName evidence="1">Uncharacterized protein</fullName>
    </submittedName>
</protein>
<proteinExistence type="predicted"/>
<sequence length="86" mass="9423">MGFILADRHLQKPVPLGGPDGYGLRNDCAWELRQGSGVHTHRQVIAGPVCQGIIMCGSDNTMPRQTALLLQIAVSSLRRAVTTWQR</sequence>